<protein>
    <recommendedName>
        <fullName evidence="3">Retrotransposon Copia-like N-terminal domain-containing protein</fullName>
    </recommendedName>
</protein>
<dbReference type="AlphaFoldDB" id="A0A409WCH0"/>
<gene>
    <name evidence="1" type="ORF">CVT25_013159</name>
</gene>
<name>A0A409WCH0_PSICY</name>
<reference evidence="1 2" key="1">
    <citation type="journal article" date="2018" name="Evol. Lett.">
        <title>Horizontal gene cluster transfer increased hallucinogenic mushroom diversity.</title>
        <authorList>
            <person name="Reynolds H.T."/>
            <person name="Vijayakumar V."/>
            <person name="Gluck-Thaler E."/>
            <person name="Korotkin H.B."/>
            <person name="Matheny P.B."/>
            <person name="Slot J.C."/>
        </authorList>
    </citation>
    <scope>NUCLEOTIDE SEQUENCE [LARGE SCALE GENOMIC DNA]</scope>
    <source>
        <strain evidence="1 2">2631</strain>
    </source>
</reference>
<dbReference type="EMBL" id="NHYD01003534">
    <property type="protein sequence ID" value="PPQ76232.1"/>
    <property type="molecule type" value="Genomic_DNA"/>
</dbReference>
<dbReference type="InParanoid" id="A0A409WCH0"/>
<sequence>MTTIKLDHIELLVRSTNYDVWQEGIGQVLQSENLWGHIKGNINAHNHLHPFAKRPEPAVPNYTTANVTEIECYNKWWLDDSKAKTIVLRLISPVSLLLLPQGLNKTVRIIWDAVKALYVSFCD</sequence>
<accession>A0A409WCH0</accession>
<evidence type="ECO:0000313" key="1">
    <source>
        <dbReference type="EMBL" id="PPQ76232.1"/>
    </source>
</evidence>
<organism evidence="1 2">
    <name type="scientific">Psilocybe cyanescens</name>
    <dbReference type="NCBI Taxonomy" id="93625"/>
    <lineage>
        <taxon>Eukaryota</taxon>
        <taxon>Fungi</taxon>
        <taxon>Dikarya</taxon>
        <taxon>Basidiomycota</taxon>
        <taxon>Agaricomycotina</taxon>
        <taxon>Agaricomycetes</taxon>
        <taxon>Agaricomycetidae</taxon>
        <taxon>Agaricales</taxon>
        <taxon>Agaricineae</taxon>
        <taxon>Strophariaceae</taxon>
        <taxon>Psilocybe</taxon>
    </lineage>
</organism>
<comment type="caution">
    <text evidence="1">The sequence shown here is derived from an EMBL/GenBank/DDBJ whole genome shotgun (WGS) entry which is preliminary data.</text>
</comment>
<proteinExistence type="predicted"/>
<evidence type="ECO:0008006" key="3">
    <source>
        <dbReference type="Google" id="ProtNLM"/>
    </source>
</evidence>
<dbReference type="Proteomes" id="UP000283269">
    <property type="component" value="Unassembled WGS sequence"/>
</dbReference>
<dbReference type="OrthoDB" id="2939611at2759"/>
<keyword evidence="2" id="KW-1185">Reference proteome</keyword>
<evidence type="ECO:0000313" key="2">
    <source>
        <dbReference type="Proteomes" id="UP000283269"/>
    </source>
</evidence>